<proteinExistence type="predicted"/>
<feature type="region of interest" description="Disordered" evidence="1">
    <location>
        <begin position="381"/>
        <end position="416"/>
    </location>
</feature>
<feature type="compositionally biased region" description="Low complexity" evidence="1">
    <location>
        <begin position="217"/>
        <end position="227"/>
    </location>
</feature>
<feature type="compositionally biased region" description="Low complexity" evidence="1">
    <location>
        <begin position="177"/>
        <end position="206"/>
    </location>
</feature>
<dbReference type="PANTHER" id="PTHR47842">
    <property type="entry name" value="EXPRESSED PROTEIN"/>
    <property type="match status" value="1"/>
</dbReference>
<dbReference type="OrthoDB" id="442243at2759"/>
<feature type="compositionally biased region" description="Low complexity" evidence="1">
    <location>
        <begin position="383"/>
        <end position="392"/>
    </location>
</feature>
<dbReference type="EMBL" id="KQ474075">
    <property type="protein sequence ID" value="KPV77090.1"/>
    <property type="molecule type" value="Genomic_DNA"/>
</dbReference>
<protein>
    <recommendedName>
        <fullName evidence="4">AB hydrolase-1 domain-containing protein</fullName>
    </recommendedName>
</protein>
<evidence type="ECO:0000313" key="2">
    <source>
        <dbReference type="EMBL" id="KPV77090.1"/>
    </source>
</evidence>
<reference evidence="2 3" key="1">
    <citation type="journal article" date="2015" name="Front. Microbiol.">
        <title>Genome sequence of the plant growth promoting endophytic yeast Rhodotorula graminis WP1.</title>
        <authorList>
            <person name="Firrincieli A."/>
            <person name="Otillar R."/>
            <person name="Salamov A."/>
            <person name="Schmutz J."/>
            <person name="Khan Z."/>
            <person name="Redman R.S."/>
            <person name="Fleck N.D."/>
            <person name="Lindquist E."/>
            <person name="Grigoriev I.V."/>
            <person name="Doty S.L."/>
        </authorList>
    </citation>
    <scope>NUCLEOTIDE SEQUENCE [LARGE SCALE GENOMIC DNA]</scope>
    <source>
        <strain evidence="2 3">WP1</strain>
    </source>
</reference>
<feature type="region of interest" description="Disordered" evidence="1">
    <location>
        <begin position="172"/>
        <end position="227"/>
    </location>
</feature>
<dbReference type="STRING" id="578459.A0A194S9E7"/>
<dbReference type="PANTHER" id="PTHR47842:SF1">
    <property type="entry name" value="DUF676 DOMAIN-CONTAINING PROTEIN"/>
    <property type="match status" value="1"/>
</dbReference>
<dbReference type="OMA" id="TAETWAH"/>
<dbReference type="AlphaFoldDB" id="A0A194S9E7"/>
<dbReference type="SUPFAM" id="SSF53474">
    <property type="entry name" value="alpha/beta-Hydrolases"/>
    <property type="match status" value="1"/>
</dbReference>
<evidence type="ECO:0000313" key="3">
    <source>
        <dbReference type="Proteomes" id="UP000053890"/>
    </source>
</evidence>
<sequence length="416" mass="43406">MPSPLIPPELVVGVFLHGFKGGADTFAEFPMRLQAILEPVGIALDPVVYPAYDTRGELVTAVVNHVTWLKELVKEKEAMFRSRGGTGPVRVILFGHSMGGLVIADSLLATLSPSSVPILGLIMYDSPLVGLNPQVFKSTFDKALDVASKGQAALAALGAGYGLLKTATGGGGGGSSLSGAPSPGSGSSSSAKASSSRSATKSSSSSNDKVSVPPPATSTSATPGSSSSWLSLPYLAAAGLTAAGAAFGAYYNRETLAQHWTWATSHLSFVGELWKTDELERRLEKVVGASEKGVGFHCFYTLLPAKNGSPSRTFLVVPPAPALNARFSPAEDSSARDEITAHVNMFDKSPGTYALGRETARLVGEWVDEARAGRMGWWKGEPAAATATATATADEKEKDEAERGAVAQDEDEDMRT</sequence>
<dbReference type="InterPro" id="IPR029058">
    <property type="entry name" value="AB_hydrolase_fold"/>
</dbReference>
<dbReference type="Gene3D" id="3.40.50.1820">
    <property type="entry name" value="alpha/beta hydrolase"/>
    <property type="match status" value="1"/>
</dbReference>
<name>A0A194S9E7_RHOGW</name>
<evidence type="ECO:0008006" key="4">
    <source>
        <dbReference type="Google" id="ProtNLM"/>
    </source>
</evidence>
<organism evidence="2 3">
    <name type="scientific">Rhodotorula graminis (strain WP1)</name>
    <dbReference type="NCBI Taxonomy" id="578459"/>
    <lineage>
        <taxon>Eukaryota</taxon>
        <taxon>Fungi</taxon>
        <taxon>Dikarya</taxon>
        <taxon>Basidiomycota</taxon>
        <taxon>Pucciniomycotina</taxon>
        <taxon>Microbotryomycetes</taxon>
        <taxon>Sporidiobolales</taxon>
        <taxon>Sporidiobolaceae</taxon>
        <taxon>Rhodotorula</taxon>
    </lineage>
</organism>
<dbReference type="GeneID" id="28976591"/>
<keyword evidence="3" id="KW-1185">Reference proteome</keyword>
<accession>A0A194S9E7</accession>
<feature type="compositionally biased region" description="Basic and acidic residues" evidence="1">
    <location>
        <begin position="393"/>
        <end position="403"/>
    </location>
</feature>
<gene>
    <name evidence="2" type="ORF">RHOBADRAFT_52045</name>
</gene>
<evidence type="ECO:0000256" key="1">
    <source>
        <dbReference type="SAM" id="MobiDB-lite"/>
    </source>
</evidence>
<dbReference type="Proteomes" id="UP000053890">
    <property type="component" value="Unassembled WGS sequence"/>
</dbReference>
<dbReference type="RefSeq" id="XP_018273139.1">
    <property type="nucleotide sequence ID" value="XM_018416143.1"/>
</dbReference>